<proteinExistence type="predicted"/>
<protein>
    <submittedName>
        <fullName evidence="1">Uncharacterized protein</fullName>
    </submittedName>
</protein>
<dbReference type="EMBL" id="JAVDUG010000003">
    <property type="protein sequence ID" value="MDR6778845.1"/>
    <property type="molecule type" value="Genomic_DNA"/>
</dbReference>
<dbReference type="Proteomes" id="UP001266807">
    <property type="component" value="Unassembled WGS sequence"/>
</dbReference>
<organism evidence="1 2">
    <name type="scientific">Paenibacillus peoriae</name>
    <dbReference type="NCBI Taxonomy" id="59893"/>
    <lineage>
        <taxon>Bacteria</taxon>
        <taxon>Bacillati</taxon>
        <taxon>Bacillota</taxon>
        <taxon>Bacilli</taxon>
        <taxon>Bacillales</taxon>
        <taxon>Paenibacillaceae</taxon>
        <taxon>Paenibacillus</taxon>
    </lineage>
</organism>
<gene>
    <name evidence="1" type="ORF">J2W98_003122</name>
</gene>
<accession>A0ABU1QHZ2</accession>
<keyword evidence="2" id="KW-1185">Reference proteome</keyword>
<reference evidence="1 2" key="1">
    <citation type="submission" date="2023-07" db="EMBL/GenBank/DDBJ databases">
        <title>Sorghum-associated microbial communities from plants grown in Nebraska, USA.</title>
        <authorList>
            <person name="Schachtman D."/>
        </authorList>
    </citation>
    <scope>NUCLEOTIDE SEQUENCE [LARGE SCALE GENOMIC DNA]</scope>
    <source>
        <strain evidence="1 2">BE143</strain>
    </source>
</reference>
<evidence type="ECO:0000313" key="2">
    <source>
        <dbReference type="Proteomes" id="UP001266807"/>
    </source>
</evidence>
<evidence type="ECO:0000313" key="1">
    <source>
        <dbReference type="EMBL" id="MDR6778845.1"/>
    </source>
</evidence>
<name>A0ABU1QHZ2_9BACL</name>
<sequence length="40" mass="4529">MVLPRNFLFVSDNCIMMGKFITLRGKTKHGQKGFFAPQVA</sequence>
<comment type="caution">
    <text evidence="1">The sequence shown here is derived from an EMBL/GenBank/DDBJ whole genome shotgun (WGS) entry which is preliminary data.</text>
</comment>